<evidence type="ECO:0000256" key="7">
    <source>
        <dbReference type="ARBA" id="ARBA00022691"/>
    </source>
</evidence>
<dbReference type="SUPFAM" id="SSF54814">
    <property type="entry name" value="Prokaryotic type KH domain (KH-domain type II)"/>
    <property type="match status" value="1"/>
</dbReference>
<keyword evidence="8" id="KW-0156">Chromatin regulator</keyword>
<dbReference type="SMART" id="SM00508">
    <property type="entry name" value="PostSET"/>
    <property type="match status" value="1"/>
</dbReference>
<keyword evidence="6" id="KW-0808">Transferase</keyword>
<dbReference type="InterPro" id="IPR009019">
    <property type="entry name" value="KH_sf_prok-type"/>
</dbReference>
<dbReference type="InterPro" id="IPR036419">
    <property type="entry name" value="Ribosomal_S3_C_sf"/>
</dbReference>
<reference evidence="21 22" key="1">
    <citation type="submission" date="2024-01" db="EMBL/GenBank/DDBJ databases">
        <title>The genomes of 5 underutilized Papilionoideae crops provide insights into root nodulation and disease resistanc.</title>
        <authorList>
            <person name="Jiang F."/>
        </authorList>
    </citation>
    <scope>NUCLEOTIDE SEQUENCE [LARGE SCALE GENOMIC DNA]</scope>
    <source>
        <strain evidence="21">DUOXIRENSHENG_FW03</strain>
        <tissue evidence="21">Leaves</tissue>
    </source>
</reference>
<dbReference type="InterPro" id="IPR046341">
    <property type="entry name" value="SET_dom_sf"/>
</dbReference>
<evidence type="ECO:0000259" key="19">
    <source>
        <dbReference type="PROSITE" id="PS50868"/>
    </source>
</evidence>
<dbReference type="Gene3D" id="2.170.270.10">
    <property type="entry name" value="SET domain"/>
    <property type="match status" value="1"/>
</dbReference>
<accession>A0AAN9RQ76</accession>
<dbReference type="PROSITE" id="PS51215">
    <property type="entry name" value="AWS"/>
    <property type="match status" value="1"/>
</dbReference>
<dbReference type="Pfam" id="PF00189">
    <property type="entry name" value="Ribosomal_S3_C"/>
    <property type="match status" value="1"/>
</dbReference>
<dbReference type="GO" id="GO:0003723">
    <property type="term" value="F:RNA binding"/>
    <property type="evidence" value="ECO:0007669"/>
    <property type="project" value="UniProtKB-UniRule"/>
</dbReference>
<dbReference type="GO" id="GO:0042054">
    <property type="term" value="F:histone methyltransferase activity"/>
    <property type="evidence" value="ECO:0007669"/>
    <property type="project" value="InterPro"/>
</dbReference>
<proteinExistence type="inferred from homology"/>
<dbReference type="SMART" id="SM00317">
    <property type="entry name" value="SET"/>
    <property type="match status" value="1"/>
</dbReference>
<dbReference type="InterPro" id="IPR047893">
    <property type="entry name" value="ASHR3-like_SET"/>
</dbReference>
<evidence type="ECO:0000256" key="13">
    <source>
        <dbReference type="ARBA" id="ARBA00023328"/>
    </source>
</evidence>
<evidence type="ECO:0000256" key="4">
    <source>
        <dbReference type="ARBA" id="ARBA00022454"/>
    </source>
</evidence>
<feature type="domain" description="AWS" evidence="20">
    <location>
        <begin position="96"/>
        <end position="145"/>
    </location>
</feature>
<dbReference type="GO" id="GO:0003735">
    <property type="term" value="F:structural constituent of ribosome"/>
    <property type="evidence" value="ECO:0007669"/>
    <property type="project" value="InterPro"/>
</dbReference>
<evidence type="ECO:0000256" key="6">
    <source>
        <dbReference type="ARBA" id="ARBA00022679"/>
    </source>
</evidence>
<evidence type="ECO:0000256" key="3">
    <source>
        <dbReference type="ARBA" id="ARBA00010761"/>
    </source>
</evidence>
<evidence type="ECO:0000256" key="12">
    <source>
        <dbReference type="ARBA" id="ARBA00023274"/>
    </source>
</evidence>
<name>A0AAN9RQ76_PSOTE</name>
<dbReference type="AlphaFoldDB" id="A0AAN9RQ76"/>
<keyword evidence="7" id="KW-0949">S-adenosyl-L-methionine</keyword>
<dbReference type="Gene3D" id="3.30.300.20">
    <property type="match status" value="1"/>
</dbReference>
<dbReference type="Pfam" id="PF00856">
    <property type="entry name" value="SET"/>
    <property type="match status" value="1"/>
</dbReference>
<dbReference type="InterPro" id="IPR001351">
    <property type="entry name" value="Ribosomal_uS3_C"/>
</dbReference>
<dbReference type="GO" id="GO:0005634">
    <property type="term" value="C:nucleus"/>
    <property type="evidence" value="ECO:0007669"/>
    <property type="project" value="UniProtKB-SubCell"/>
</dbReference>
<dbReference type="SMART" id="SM00570">
    <property type="entry name" value="AWS"/>
    <property type="match status" value="1"/>
</dbReference>
<evidence type="ECO:0000256" key="2">
    <source>
        <dbReference type="ARBA" id="ARBA00004584"/>
    </source>
</evidence>
<evidence type="ECO:0000259" key="17">
    <source>
        <dbReference type="PROSITE" id="PS50280"/>
    </source>
</evidence>
<keyword evidence="5" id="KW-0489">Methyltransferase</keyword>
<feature type="domain" description="KH type-2" evidence="18">
    <location>
        <begin position="473"/>
        <end position="544"/>
    </location>
</feature>
<dbReference type="PANTHER" id="PTHR22884">
    <property type="entry name" value="SET DOMAIN PROTEINS"/>
    <property type="match status" value="1"/>
</dbReference>
<dbReference type="NCBIfam" id="TIGR01008">
    <property type="entry name" value="uS3_euk_arch"/>
    <property type="match status" value="1"/>
</dbReference>
<evidence type="ECO:0000313" key="22">
    <source>
        <dbReference type="Proteomes" id="UP001386955"/>
    </source>
</evidence>
<dbReference type="Gene3D" id="3.30.1140.32">
    <property type="entry name" value="Ribosomal protein S3, C-terminal domain"/>
    <property type="match status" value="1"/>
</dbReference>
<dbReference type="Pfam" id="PF07650">
    <property type="entry name" value="KH_2"/>
    <property type="match status" value="1"/>
</dbReference>
<dbReference type="InterPro" id="IPR015946">
    <property type="entry name" value="KH_dom-like_a/b"/>
</dbReference>
<evidence type="ECO:0000256" key="16">
    <source>
        <dbReference type="RuleBase" id="RU003624"/>
    </source>
</evidence>
<keyword evidence="12 16" id="KW-0687">Ribonucleoprotein</keyword>
<dbReference type="FunFam" id="2.170.270.10:FF:000034">
    <property type="entry name" value="Histone-lysine N-methyltransferase"/>
    <property type="match status" value="1"/>
</dbReference>
<dbReference type="GO" id="GO:0015935">
    <property type="term" value="C:small ribosomal subunit"/>
    <property type="evidence" value="ECO:0007669"/>
    <property type="project" value="InterPro"/>
</dbReference>
<evidence type="ECO:0000256" key="9">
    <source>
        <dbReference type="ARBA" id="ARBA00022884"/>
    </source>
</evidence>
<dbReference type="NCBIfam" id="NF003219">
    <property type="entry name" value="PRK04191.1"/>
    <property type="match status" value="1"/>
</dbReference>
<dbReference type="EMBL" id="JAYMYS010000009">
    <property type="protein sequence ID" value="KAK7380177.1"/>
    <property type="molecule type" value="Genomic_DNA"/>
</dbReference>
<dbReference type="FunFam" id="3.30.300.20:FF:000006">
    <property type="entry name" value="40S ribosomal protein S3"/>
    <property type="match status" value="1"/>
</dbReference>
<protein>
    <recommendedName>
        <fullName evidence="23">30S ribosomal protein S3, chloroplastic</fullName>
    </recommendedName>
</protein>
<evidence type="ECO:0000256" key="11">
    <source>
        <dbReference type="ARBA" id="ARBA00023242"/>
    </source>
</evidence>
<dbReference type="InterPro" id="IPR004044">
    <property type="entry name" value="KH_dom_type_2"/>
</dbReference>
<dbReference type="PROSITE" id="PS51578">
    <property type="entry name" value="SAM_MT43_SET2_2"/>
    <property type="match status" value="1"/>
</dbReference>
<dbReference type="GO" id="GO:0022626">
    <property type="term" value="C:cytosolic ribosome"/>
    <property type="evidence" value="ECO:0007669"/>
    <property type="project" value="UniProtKB-ARBA"/>
</dbReference>
<comment type="subcellular location">
    <subcellularLocation>
        <location evidence="2">Chromosome</location>
        <location evidence="2">Centromere</location>
    </subcellularLocation>
    <subcellularLocation>
        <location evidence="1">Nucleus</location>
    </subcellularLocation>
</comment>
<keyword evidence="9 15" id="KW-0694">RNA-binding</keyword>
<dbReference type="FunFam" id="3.30.1140.32:FF:000004">
    <property type="entry name" value="40S ribosomal protein S3"/>
    <property type="match status" value="1"/>
</dbReference>
<evidence type="ECO:0000313" key="21">
    <source>
        <dbReference type="EMBL" id="KAK7380177.1"/>
    </source>
</evidence>
<dbReference type="GO" id="GO:0006412">
    <property type="term" value="P:translation"/>
    <property type="evidence" value="ECO:0007669"/>
    <property type="project" value="InterPro"/>
</dbReference>
<evidence type="ECO:0000259" key="18">
    <source>
        <dbReference type="PROSITE" id="PS50823"/>
    </source>
</evidence>
<dbReference type="CDD" id="cd19175">
    <property type="entry name" value="SET_ASHR3-like"/>
    <property type="match status" value="1"/>
</dbReference>
<dbReference type="GO" id="GO:0000775">
    <property type="term" value="C:chromosome, centromeric region"/>
    <property type="evidence" value="ECO:0007669"/>
    <property type="project" value="UniProtKB-SubCell"/>
</dbReference>
<dbReference type="PROSITE" id="PS50868">
    <property type="entry name" value="POST_SET"/>
    <property type="match status" value="1"/>
</dbReference>
<gene>
    <name evidence="21" type="ORF">VNO78_32654</name>
</gene>
<dbReference type="Proteomes" id="UP001386955">
    <property type="component" value="Unassembled WGS sequence"/>
</dbReference>
<dbReference type="SUPFAM" id="SSF54821">
    <property type="entry name" value="Ribosomal protein S3 C-terminal domain"/>
    <property type="match status" value="1"/>
</dbReference>
<dbReference type="PROSITE" id="PS50823">
    <property type="entry name" value="KH_TYPE_2"/>
    <property type="match status" value="1"/>
</dbReference>
<dbReference type="InterPro" id="IPR005703">
    <property type="entry name" value="Ribosomal_uS3_euk/arc"/>
</dbReference>
<organism evidence="21 22">
    <name type="scientific">Psophocarpus tetragonolobus</name>
    <name type="common">Winged bean</name>
    <name type="synonym">Dolichos tetragonolobus</name>
    <dbReference type="NCBI Taxonomy" id="3891"/>
    <lineage>
        <taxon>Eukaryota</taxon>
        <taxon>Viridiplantae</taxon>
        <taxon>Streptophyta</taxon>
        <taxon>Embryophyta</taxon>
        <taxon>Tracheophyta</taxon>
        <taxon>Spermatophyta</taxon>
        <taxon>Magnoliopsida</taxon>
        <taxon>eudicotyledons</taxon>
        <taxon>Gunneridae</taxon>
        <taxon>Pentapetalae</taxon>
        <taxon>rosids</taxon>
        <taxon>fabids</taxon>
        <taxon>Fabales</taxon>
        <taxon>Fabaceae</taxon>
        <taxon>Papilionoideae</taxon>
        <taxon>50 kb inversion clade</taxon>
        <taxon>NPAAA clade</taxon>
        <taxon>indigoferoid/millettioid clade</taxon>
        <taxon>Phaseoleae</taxon>
        <taxon>Psophocarpus</taxon>
    </lineage>
</organism>
<dbReference type="PROSITE" id="PS00548">
    <property type="entry name" value="RIBOSOMAL_S3"/>
    <property type="match status" value="1"/>
</dbReference>
<keyword evidence="11" id="KW-0539">Nucleus</keyword>
<dbReference type="GO" id="GO:0032259">
    <property type="term" value="P:methylation"/>
    <property type="evidence" value="ECO:0007669"/>
    <property type="project" value="UniProtKB-KW"/>
</dbReference>
<dbReference type="InterPro" id="IPR025787">
    <property type="entry name" value="Hist-Lys_N-MeTrfase_SET2_plant"/>
</dbReference>
<keyword evidence="13" id="KW-0137">Centromere</keyword>
<evidence type="ECO:0000256" key="10">
    <source>
        <dbReference type="ARBA" id="ARBA00022980"/>
    </source>
</evidence>
<evidence type="ECO:0000256" key="1">
    <source>
        <dbReference type="ARBA" id="ARBA00004123"/>
    </source>
</evidence>
<comment type="caution">
    <text evidence="21">The sequence shown here is derived from an EMBL/GenBank/DDBJ whole genome shotgun (WGS) entry which is preliminary data.</text>
</comment>
<sequence>MVIMGAIGSIRAKYAFEGIKLITKEYPVLSDFMPAMKKNPDQNRFGSVFNKLVKELGEPVDFELPDWFHKSKPMQYTYVKRNIYLTKKVKRSRVKDDGIFCSCTPSPESTSVCGRDCHCGMLLSSCSSGCKCGNSCLNKPFQNRPVKKMKLVKTEKCGSGILADEDIKLGEFVIEYVGEVIDDKTCEERLWNMKHRGETNFYLCEINRDKVIDATYKGNKSRYINHSCCPNTEMQKWIIDGETRIGIFATRDIQKGEHLTYDYQFVQFGADQDCHCGAVECRRKLGVRATKPNTSSDAALKLVTYQVYQNGGLQIGSSWVVDQPKCLHNCIGEVIRIKQTENVRFGIIKRFDKYSRKHSIMFQDGCVEIYDMSKEDWELRTRVASRKCLAVVLSWHVNEFSHLSFYLLFEECSNTGSIYTFFISPQRPTPQKLGLAATVLLRSAFEIRTRSNMATQMSKKRKFVADGVFFAELNEVLTRELAEDGYSGVEVRVTPMRTEIIIRATRTQAVLGEKGRRIRELTSVVQKRFKFPENSVELYAEKVNNRGLCAIAQAESLRYKLLGGLAVRRACYGVLRFVMESGAKGCEVIVSGKLRAQRAKSMKFKDGYMISSGQPVKDYIDSAVRHVLLRQGVLGIKVKIMLDWDPKGKQGPKTPLPDLVTIHTPKEEEEYIRPAPVVAADIEVPVA</sequence>
<evidence type="ECO:0000256" key="8">
    <source>
        <dbReference type="ARBA" id="ARBA00022853"/>
    </source>
</evidence>
<dbReference type="InterPro" id="IPR050777">
    <property type="entry name" value="SET2_Histone-Lys_MeTrsfase"/>
</dbReference>
<feature type="domain" description="Post-SET" evidence="19">
    <location>
        <begin position="270"/>
        <end position="286"/>
    </location>
</feature>
<dbReference type="InterPro" id="IPR003616">
    <property type="entry name" value="Post-SET_dom"/>
</dbReference>
<evidence type="ECO:0000256" key="14">
    <source>
        <dbReference type="ARBA" id="ARBA00054897"/>
    </source>
</evidence>
<evidence type="ECO:0000259" key="20">
    <source>
        <dbReference type="PROSITE" id="PS51215"/>
    </source>
</evidence>
<keyword evidence="4" id="KW-0158">Chromosome</keyword>
<dbReference type="PROSITE" id="PS50280">
    <property type="entry name" value="SET"/>
    <property type="match status" value="1"/>
</dbReference>
<dbReference type="SUPFAM" id="SSF82199">
    <property type="entry name" value="SET domain"/>
    <property type="match status" value="1"/>
</dbReference>
<evidence type="ECO:0000256" key="5">
    <source>
        <dbReference type="ARBA" id="ARBA00022603"/>
    </source>
</evidence>
<keyword evidence="22" id="KW-1185">Reference proteome</keyword>
<dbReference type="InterPro" id="IPR006560">
    <property type="entry name" value="AWS_dom"/>
</dbReference>
<evidence type="ECO:0008006" key="23">
    <source>
        <dbReference type="Google" id="ProtNLM"/>
    </source>
</evidence>
<evidence type="ECO:0000256" key="15">
    <source>
        <dbReference type="PROSITE-ProRule" id="PRU00118"/>
    </source>
</evidence>
<feature type="domain" description="SET" evidence="17">
    <location>
        <begin position="147"/>
        <end position="264"/>
    </location>
</feature>
<keyword evidence="10 16" id="KW-0689">Ribosomal protein</keyword>
<dbReference type="CDD" id="cd02413">
    <property type="entry name" value="KH-II_40S_S3"/>
    <property type="match status" value="1"/>
</dbReference>
<dbReference type="InterPro" id="IPR001214">
    <property type="entry name" value="SET_dom"/>
</dbReference>
<comment type="function">
    <text evidence="14">Histone methyltransferase.</text>
</comment>
<dbReference type="InterPro" id="IPR018280">
    <property type="entry name" value="Ribosomal_uS3_CS"/>
</dbReference>
<comment type="similarity">
    <text evidence="3 16">Belongs to the universal ribosomal protein uS3 family.</text>
</comment>